<keyword evidence="3 4" id="KW-0480">Metal-thiolate cluster</keyword>
<dbReference type="PANTHER" id="PTHR33543:SF33">
    <property type="entry name" value="METALLOTHIONEIN-LIKE PROTEIN 2B"/>
    <property type="match status" value="1"/>
</dbReference>
<comment type="function">
    <text evidence="4">Metallothioneins have a high content of cysteine residues that bind various heavy metals.</text>
</comment>
<dbReference type="GO" id="GO:0046872">
    <property type="term" value="F:metal ion binding"/>
    <property type="evidence" value="ECO:0007669"/>
    <property type="project" value="UniProtKB-UniRule"/>
</dbReference>
<dbReference type="PANTHER" id="PTHR33543">
    <property type="entry name" value="METALLOTHIONEIN-LIKE PROTEIN 2A"/>
    <property type="match status" value="1"/>
</dbReference>
<accession>A0A804N077</accession>
<evidence type="ECO:0007829" key="8">
    <source>
        <dbReference type="PeptideAtlas" id="A0A804N077"/>
    </source>
</evidence>
<dbReference type="Pfam" id="PF01439">
    <property type="entry name" value="Metallothio_2"/>
    <property type="match status" value="1"/>
</dbReference>
<evidence type="ECO:0000256" key="3">
    <source>
        <dbReference type="ARBA" id="ARBA00022851"/>
    </source>
</evidence>
<evidence type="ECO:0000256" key="2">
    <source>
        <dbReference type="ARBA" id="ARBA00022723"/>
    </source>
</evidence>
<dbReference type="InParanoid" id="A0A804N077"/>
<dbReference type="AlphaFoldDB" id="A0A804N077"/>
<keyword evidence="8" id="KW-1267">Proteomics identification</keyword>
<evidence type="ECO:0000256" key="4">
    <source>
        <dbReference type="RuleBase" id="RU369052"/>
    </source>
</evidence>
<comment type="similarity">
    <text evidence="1 4">Belongs to the metallothionein superfamily. Type 15 family.</text>
</comment>
<reference evidence="7" key="1">
    <citation type="submission" date="2015-12" db="EMBL/GenBank/DDBJ databases">
        <title>Update maize B73 reference genome by single molecule sequencing technologies.</title>
        <authorList>
            <consortium name="Maize Genome Sequencing Project"/>
            <person name="Ware D."/>
        </authorList>
    </citation>
    <scope>NUCLEOTIDE SEQUENCE [LARGE SCALE GENOMIC DNA]</scope>
    <source>
        <strain evidence="7">cv. B73</strain>
    </source>
</reference>
<evidence type="ECO:0000313" key="7">
    <source>
        <dbReference type="Proteomes" id="UP000007305"/>
    </source>
</evidence>
<reference evidence="6" key="2">
    <citation type="submission" date="2019-07" db="EMBL/GenBank/DDBJ databases">
        <authorList>
            <person name="Seetharam A."/>
            <person name="Woodhouse M."/>
            <person name="Cannon E."/>
        </authorList>
    </citation>
    <scope>NUCLEOTIDE SEQUENCE [LARGE SCALE GENOMIC DNA]</scope>
    <source>
        <strain evidence="6">cv. B73</strain>
    </source>
</reference>
<evidence type="ECO:0000256" key="1">
    <source>
        <dbReference type="ARBA" id="ARBA00005802"/>
    </source>
</evidence>
<name>A0A804N077_MAIZE</name>
<organism evidence="6 7">
    <name type="scientific">Zea mays</name>
    <name type="common">Maize</name>
    <dbReference type="NCBI Taxonomy" id="4577"/>
    <lineage>
        <taxon>Eukaryota</taxon>
        <taxon>Viridiplantae</taxon>
        <taxon>Streptophyta</taxon>
        <taxon>Embryophyta</taxon>
        <taxon>Tracheophyta</taxon>
        <taxon>Spermatophyta</taxon>
        <taxon>Magnoliopsida</taxon>
        <taxon>Liliopsida</taxon>
        <taxon>Poales</taxon>
        <taxon>Poaceae</taxon>
        <taxon>PACMAD clade</taxon>
        <taxon>Panicoideae</taxon>
        <taxon>Andropogonodae</taxon>
        <taxon>Andropogoneae</taxon>
        <taxon>Tripsacinae</taxon>
        <taxon>Zea</taxon>
    </lineage>
</organism>
<sequence length="134" mass="14187">MDGYGQSRAVVCDATVPHGESQAEAAPRHEGTRGAWTAQDPSFFCEWNREEEGCRAAEATAVGSAVPWLRFRLVAPSIFTRCKMYPDMAEQVTTTQTVIMGVAPSKGGFEAAAGAENGGCKCGANCTCDPCTCK</sequence>
<reference evidence="6" key="3">
    <citation type="submission" date="2021-05" db="UniProtKB">
        <authorList>
            <consortium name="EnsemblPlants"/>
        </authorList>
    </citation>
    <scope>IDENTIFICATION</scope>
    <source>
        <strain evidence="6">cv. B73</strain>
    </source>
</reference>
<protein>
    <recommendedName>
        <fullName evidence="4">Metallothionein-like protein</fullName>
    </recommendedName>
</protein>
<proteinExistence type="evidence at protein level"/>
<dbReference type="Gramene" id="Zm00001eb124800_T001">
    <property type="protein sequence ID" value="Zm00001eb124800_P001"/>
    <property type="gene ID" value="Zm00001eb124800"/>
</dbReference>
<evidence type="ECO:0000313" key="6">
    <source>
        <dbReference type="EnsemblPlants" id="Zm00001eb124800_P001"/>
    </source>
</evidence>
<dbReference type="EnsemblPlants" id="Zm00001eb124800_T001">
    <property type="protein sequence ID" value="Zm00001eb124800_P001"/>
    <property type="gene ID" value="Zm00001eb124800"/>
</dbReference>
<feature type="region of interest" description="Disordered" evidence="5">
    <location>
        <begin position="15"/>
        <end position="35"/>
    </location>
</feature>
<dbReference type="InterPro" id="IPR000347">
    <property type="entry name" value="Metalthion_15p"/>
</dbReference>
<evidence type="ECO:0000256" key="5">
    <source>
        <dbReference type="SAM" id="MobiDB-lite"/>
    </source>
</evidence>
<keyword evidence="2 4" id="KW-0479">Metal-binding</keyword>
<keyword evidence="7" id="KW-1185">Reference proteome</keyword>
<dbReference type="Proteomes" id="UP000007305">
    <property type="component" value="Chromosome 3"/>
</dbReference>